<evidence type="ECO:0000313" key="2">
    <source>
        <dbReference type="Proteomes" id="UP000198984"/>
    </source>
</evidence>
<dbReference type="STRING" id="573321.SAMN04488505_1021113"/>
<dbReference type="Gene3D" id="3.40.50.12370">
    <property type="match status" value="1"/>
</dbReference>
<dbReference type="SUPFAM" id="SSF52402">
    <property type="entry name" value="Adenine nucleotide alpha hydrolases-like"/>
    <property type="match status" value="2"/>
</dbReference>
<evidence type="ECO:0008006" key="3">
    <source>
        <dbReference type="Google" id="ProtNLM"/>
    </source>
</evidence>
<organism evidence="1 2">
    <name type="scientific">Chitinophaga rupis</name>
    <dbReference type="NCBI Taxonomy" id="573321"/>
    <lineage>
        <taxon>Bacteria</taxon>
        <taxon>Pseudomonadati</taxon>
        <taxon>Bacteroidota</taxon>
        <taxon>Chitinophagia</taxon>
        <taxon>Chitinophagales</taxon>
        <taxon>Chitinophagaceae</taxon>
        <taxon>Chitinophaga</taxon>
    </lineage>
</organism>
<protein>
    <recommendedName>
        <fullName evidence="3">Nucleotide-binding universal stress protein, UspA family</fullName>
    </recommendedName>
</protein>
<evidence type="ECO:0000313" key="1">
    <source>
        <dbReference type="EMBL" id="SEL78717.1"/>
    </source>
</evidence>
<gene>
    <name evidence="1" type="ORF">SAMN04488505_1021113</name>
</gene>
<dbReference type="EMBL" id="FOBB01000002">
    <property type="protein sequence ID" value="SEL78717.1"/>
    <property type="molecule type" value="Genomic_DNA"/>
</dbReference>
<keyword evidence="2" id="KW-1185">Reference proteome</keyword>
<sequence>MKSHLCHTQAFPDQKEFFMQKVLYVTDAVRFNKQSFDFACTLCNINGAMLTGLFLENLELESGAWDVIEATAFSVNAQEVAVKEKRKNYCEENIRYFNEACALRGISHHAHRNRGVPVAEVVRESRYADLIIADAATTFAETRDAVPSAFVKDILKQAECPVVIAPDGFESIEKVIFTCDNSRAAMYAIKQFTYLFPQLHHRKAVLLNVSEPGKTLGEDKYKLKEWLKAHYDNIEVVLLEDSNVKACLLEYLLKQKNAFIVMGAYGRSTLSNLLSPSHAAPVVKLITQPVFIAHP</sequence>
<name>A0A1H7T4M3_9BACT</name>
<dbReference type="Proteomes" id="UP000198984">
    <property type="component" value="Unassembled WGS sequence"/>
</dbReference>
<reference evidence="1 2" key="1">
    <citation type="submission" date="2016-10" db="EMBL/GenBank/DDBJ databases">
        <authorList>
            <person name="de Groot N.N."/>
        </authorList>
    </citation>
    <scope>NUCLEOTIDE SEQUENCE [LARGE SCALE GENOMIC DNA]</scope>
    <source>
        <strain evidence="1 2">DSM 21039</strain>
    </source>
</reference>
<accession>A0A1H7T4M3</accession>
<proteinExistence type="predicted"/>
<dbReference type="AlphaFoldDB" id="A0A1H7T4M3"/>